<name>A0ABU0FE12_9HYPH</name>
<keyword evidence="2" id="KW-1185">Reference proteome</keyword>
<dbReference type="RefSeq" id="WP_307427377.1">
    <property type="nucleotide sequence ID" value="NZ_JAUSVK010000001.1"/>
</dbReference>
<comment type="caution">
    <text evidence="1">The sequence shown here is derived from an EMBL/GenBank/DDBJ whole genome shotgun (WGS) entry which is preliminary data.</text>
</comment>
<organism evidence="1 2">
    <name type="scientific">Labrys monachus</name>
    <dbReference type="NCBI Taxonomy" id="217067"/>
    <lineage>
        <taxon>Bacteria</taxon>
        <taxon>Pseudomonadati</taxon>
        <taxon>Pseudomonadota</taxon>
        <taxon>Alphaproteobacteria</taxon>
        <taxon>Hyphomicrobiales</taxon>
        <taxon>Xanthobacteraceae</taxon>
        <taxon>Labrys</taxon>
    </lineage>
</organism>
<dbReference type="EMBL" id="JAUSVK010000001">
    <property type="protein sequence ID" value="MDQ0392842.1"/>
    <property type="molecule type" value="Genomic_DNA"/>
</dbReference>
<protein>
    <submittedName>
        <fullName evidence="1">Uncharacterized protein</fullName>
    </submittedName>
</protein>
<accession>A0ABU0FE12</accession>
<gene>
    <name evidence="1" type="ORF">J3R73_002634</name>
</gene>
<sequence>MTSLRPALAIGASLFVLAGASLLDVARMEPQAASVRGDRQASVDTTPGCARDSLIAACAGTQGNVAAMRPATSIQVFERPGETMLVRVKLGN</sequence>
<dbReference type="Proteomes" id="UP001237448">
    <property type="component" value="Unassembled WGS sequence"/>
</dbReference>
<evidence type="ECO:0000313" key="1">
    <source>
        <dbReference type="EMBL" id="MDQ0392842.1"/>
    </source>
</evidence>
<reference evidence="1 2" key="1">
    <citation type="submission" date="2023-07" db="EMBL/GenBank/DDBJ databases">
        <title>Genomic Encyclopedia of Type Strains, Phase IV (KMG-IV): sequencing the most valuable type-strain genomes for metagenomic binning, comparative biology and taxonomic classification.</title>
        <authorList>
            <person name="Goeker M."/>
        </authorList>
    </citation>
    <scope>NUCLEOTIDE SEQUENCE [LARGE SCALE GENOMIC DNA]</scope>
    <source>
        <strain evidence="1 2">DSM 5896</strain>
    </source>
</reference>
<evidence type="ECO:0000313" key="2">
    <source>
        <dbReference type="Proteomes" id="UP001237448"/>
    </source>
</evidence>
<proteinExistence type="predicted"/>